<name>A0A8S0VYY7_CYCAE</name>
<dbReference type="Proteomes" id="UP000467700">
    <property type="component" value="Unassembled WGS sequence"/>
</dbReference>
<dbReference type="AlphaFoldDB" id="A0A8S0VYY7"/>
<accession>A0A8S0VYY7</accession>
<keyword evidence="2" id="KW-1185">Reference proteome</keyword>
<dbReference type="OrthoDB" id="408631at2759"/>
<proteinExistence type="predicted"/>
<sequence length="72" mass="7876">MDVAYYFTFQNANGVPALNANEKRGPTDMTPALPLWKGANAMLFNKTDTGAPEMRVLETPTPLLQQCAHSHA</sequence>
<dbReference type="EMBL" id="CACVBS010000060">
    <property type="protein sequence ID" value="CAA7267554.1"/>
    <property type="molecule type" value="Genomic_DNA"/>
</dbReference>
<protein>
    <submittedName>
        <fullName evidence="1">Uncharacterized protein</fullName>
    </submittedName>
</protein>
<comment type="caution">
    <text evidence="1">The sequence shown here is derived from an EMBL/GenBank/DDBJ whole genome shotgun (WGS) entry which is preliminary data.</text>
</comment>
<gene>
    <name evidence="1" type="ORF">AAE3_LOCUS9784</name>
</gene>
<organism evidence="1 2">
    <name type="scientific">Cyclocybe aegerita</name>
    <name type="common">Black poplar mushroom</name>
    <name type="synonym">Agrocybe aegerita</name>
    <dbReference type="NCBI Taxonomy" id="1973307"/>
    <lineage>
        <taxon>Eukaryota</taxon>
        <taxon>Fungi</taxon>
        <taxon>Dikarya</taxon>
        <taxon>Basidiomycota</taxon>
        <taxon>Agaricomycotina</taxon>
        <taxon>Agaricomycetes</taxon>
        <taxon>Agaricomycetidae</taxon>
        <taxon>Agaricales</taxon>
        <taxon>Agaricineae</taxon>
        <taxon>Bolbitiaceae</taxon>
        <taxon>Cyclocybe</taxon>
    </lineage>
</organism>
<reference evidence="1 2" key="1">
    <citation type="submission" date="2020-01" db="EMBL/GenBank/DDBJ databases">
        <authorList>
            <person name="Gupta K D."/>
        </authorList>
    </citation>
    <scope>NUCLEOTIDE SEQUENCE [LARGE SCALE GENOMIC DNA]</scope>
</reference>
<evidence type="ECO:0000313" key="1">
    <source>
        <dbReference type="EMBL" id="CAA7267554.1"/>
    </source>
</evidence>
<evidence type="ECO:0000313" key="2">
    <source>
        <dbReference type="Proteomes" id="UP000467700"/>
    </source>
</evidence>